<evidence type="ECO:0000313" key="1">
    <source>
        <dbReference type="EMBL" id="SEL19781.1"/>
    </source>
</evidence>
<evidence type="ECO:0000313" key="2">
    <source>
        <dbReference type="Proteomes" id="UP000183015"/>
    </source>
</evidence>
<dbReference type="RefSeq" id="WP_042451112.1">
    <property type="nucleotide sequence ID" value="NZ_BBPN01000021.1"/>
</dbReference>
<organism evidence="1 2">
    <name type="scientific">Streptacidiphilus jiangxiensis</name>
    <dbReference type="NCBI Taxonomy" id="235985"/>
    <lineage>
        <taxon>Bacteria</taxon>
        <taxon>Bacillati</taxon>
        <taxon>Actinomycetota</taxon>
        <taxon>Actinomycetes</taxon>
        <taxon>Kitasatosporales</taxon>
        <taxon>Streptomycetaceae</taxon>
        <taxon>Streptacidiphilus</taxon>
    </lineage>
</organism>
<sequence length="405" mass="41304">MDLWTRRKFLIASGVVGASALAAGGAVIGWQDLARGAATRPLAGGTPVLVLVTLYGGNDGLNTVVPAGDPAYRSARPDLAYSPDQVLDLGEGLGLNPALKGLHGLWGAEQLAVVRGVGYPQPSHSHFQSMDIWQTASPAAPASTGWLGRWLDAQGRDPLRAVSLGGTLPPLLAGATTSGSALPLGAFRLPTGPTLTSFTALGAPGADDPATLAAAATADRDLLTVAHTFGPVLDGLARTSASGASGAAGEGSLAQQLDVVAACVAARVPTRVYAVSLGGFDTHAGEKATQEQLLGQFDQAVTGFLGKVAHSANPVVLAAYSEFGRRVQANANQGTDHGTAAPLLVAGTSVKGGFQGAQPSLTDLDEGDLRFTTDFRSVYATLLHRVLGADPHQVLGQDFPQLDFV</sequence>
<dbReference type="EMBL" id="FOAZ01000006">
    <property type="protein sequence ID" value="SEL19781.1"/>
    <property type="molecule type" value="Genomic_DNA"/>
</dbReference>
<dbReference type="OrthoDB" id="9779968at2"/>
<accession>A0A1H7N917</accession>
<dbReference type="eggNOG" id="COG4102">
    <property type="taxonomic scope" value="Bacteria"/>
</dbReference>
<reference evidence="2" key="1">
    <citation type="submission" date="2016-10" db="EMBL/GenBank/DDBJ databases">
        <authorList>
            <person name="Varghese N."/>
        </authorList>
    </citation>
    <scope>NUCLEOTIDE SEQUENCE [LARGE SCALE GENOMIC DNA]</scope>
    <source>
        <strain evidence="2">DSM 45096 / BCRC 16803 / CGMCC 4.1857 / CIP 109030 / JCM 12277 / KCTC 19219 / NBRC 100920 / 33214</strain>
    </source>
</reference>
<dbReference type="InterPro" id="IPR006311">
    <property type="entry name" value="TAT_signal"/>
</dbReference>
<gene>
    <name evidence="1" type="ORF">SAMN05414137_106257</name>
</gene>
<dbReference type="PROSITE" id="PS51318">
    <property type="entry name" value="TAT"/>
    <property type="match status" value="1"/>
</dbReference>
<dbReference type="Pfam" id="PF07394">
    <property type="entry name" value="DUF1501"/>
    <property type="match status" value="1"/>
</dbReference>
<proteinExistence type="predicted"/>
<dbReference type="AlphaFoldDB" id="A0A1H7N917"/>
<dbReference type="Proteomes" id="UP000183015">
    <property type="component" value="Unassembled WGS sequence"/>
</dbReference>
<dbReference type="InterPro" id="IPR010869">
    <property type="entry name" value="DUF1501"/>
</dbReference>
<name>A0A1H7N917_STRJI</name>
<protein>
    <submittedName>
        <fullName evidence="1">Uncharacterized conserved protein, DUF1501 family</fullName>
    </submittedName>
</protein>
<dbReference type="PANTHER" id="PTHR43737">
    <property type="entry name" value="BLL7424 PROTEIN"/>
    <property type="match status" value="1"/>
</dbReference>
<dbReference type="STRING" id="235985.SAMN05414137_106257"/>
<keyword evidence="2" id="KW-1185">Reference proteome</keyword>
<dbReference type="PANTHER" id="PTHR43737:SF1">
    <property type="entry name" value="DUF1501 DOMAIN-CONTAINING PROTEIN"/>
    <property type="match status" value="1"/>
</dbReference>